<feature type="compositionally biased region" description="Low complexity" evidence="1">
    <location>
        <begin position="85"/>
        <end position="103"/>
    </location>
</feature>
<name>A0A9W6U9W4_9STRA</name>
<evidence type="ECO:0000313" key="3">
    <source>
        <dbReference type="Proteomes" id="UP001165083"/>
    </source>
</evidence>
<proteinExistence type="predicted"/>
<feature type="compositionally biased region" description="Basic residues" evidence="1">
    <location>
        <begin position="69"/>
        <end position="80"/>
    </location>
</feature>
<gene>
    <name evidence="2" type="ORF">Plil01_001220500</name>
</gene>
<dbReference type="OrthoDB" id="10573129at2759"/>
<evidence type="ECO:0000313" key="2">
    <source>
        <dbReference type="EMBL" id="GMF28875.1"/>
    </source>
</evidence>
<dbReference type="AlphaFoldDB" id="A0A9W6U9W4"/>
<protein>
    <submittedName>
        <fullName evidence="2">Unnamed protein product</fullName>
    </submittedName>
</protein>
<comment type="caution">
    <text evidence="2">The sequence shown here is derived from an EMBL/GenBank/DDBJ whole genome shotgun (WGS) entry which is preliminary data.</text>
</comment>
<dbReference type="EMBL" id="BSXW01000742">
    <property type="protein sequence ID" value="GMF28875.1"/>
    <property type="molecule type" value="Genomic_DNA"/>
</dbReference>
<accession>A0A9W6U9W4</accession>
<reference evidence="2" key="1">
    <citation type="submission" date="2023-04" db="EMBL/GenBank/DDBJ databases">
        <title>Phytophthora lilii NBRC 32176.</title>
        <authorList>
            <person name="Ichikawa N."/>
            <person name="Sato H."/>
            <person name="Tonouchi N."/>
        </authorList>
    </citation>
    <scope>NUCLEOTIDE SEQUENCE</scope>
    <source>
        <strain evidence="2">NBRC 32176</strain>
    </source>
</reference>
<sequence length="196" mass="21616">MHPSCSYSPLYNLASGPVEPGNFPSAQCIIKIAAEMADPSPEFVTVTTPGGSMKMTLAPFTETPSKTKSGAKKSGQKKRKAQELSSNSSSSPKAAVTSPTTTPHATSWLKNLERRGGFWGDAFWYDLQLEKRMPQAKKMLEELVLAVPPCGDKKVSSETWNITPAVFFLTVIYHQEHSWNLLSDQDRIQRHDLSTT</sequence>
<dbReference type="Proteomes" id="UP001165083">
    <property type="component" value="Unassembled WGS sequence"/>
</dbReference>
<organism evidence="2 3">
    <name type="scientific">Phytophthora lilii</name>
    <dbReference type="NCBI Taxonomy" id="2077276"/>
    <lineage>
        <taxon>Eukaryota</taxon>
        <taxon>Sar</taxon>
        <taxon>Stramenopiles</taxon>
        <taxon>Oomycota</taxon>
        <taxon>Peronosporomycetes</taxon>
        <taxon>Peronosporales</taxon>
        <taxon>Peronosporaceae</taxon>
        <taxon>Phytophthora</taxon>
    </lineage>
</organism>
<evidence type="ECO:0000256" key="1">
    <source>
        <dbReference type="SAM" id="MobiDB-lite"/>
    </source>
</evidence>
<feature type="region of interest" description="Disordered" evidence="1">
    <location>
        <begin position="48"/>
        <end position="104"/>
    </location>
</feature>
<keyword evidence="3" id="KW-1185">Reference proteome</keyword>